<reference evidence="3" key="1">
    <citation type="submission" date="2016-10" db="EMBL/GenBank/DDBJ databases">
        <authorList>
            <person name="Varghese N."/>
            <person name="Submissions S."/>
        </authorList>
    </citation>
    <scope>NUCLEOTIDE SEQUENCE [LARGE SCALE GENOMIC DNA]</scope>
    <source>
        <strain evidence="3">DSM 44544</strain>
    </source>
</reference>
<keyword evidence="3" id="KW-1185">Reference proteome</keyword>
<dbReference type="SUPFAM" id="SSF53335">
    <property type="entry name" value="S-adenosyl-L-methionine-dependent methyltransferases"/>
    <property type="match status" value="1"/>
</dbReference>
<dbReference type="PANTHER" id="PTHR43861">
    <property type="entry name" value="TRANS-ACONITATE 2-METHYLTRANSFERASE-RELATED"/>
    <property type="match status" value="1"/>
</dbReference>
<evidence type="ECO:0000313" key="2">
    <source>
        <dbReference type="EMBL" id="SED10992.1"/>
    </source>
</evidence>
<proteinExistence type="predicted"/>
<evidence type="ECO:0000259" key="1">
    <source>
        <dbReference type="Pfam" id="PF13847"/>
    </source>
</evidence>
<dbReference type="GO" id="GO:0032259">
    <property type="term" value="P:methylation"/>
    <property type="evidence" value="ECO:0007669"/>
    <property type="project" value="UniProtKB-KW"/>
</dbReference>
<dbReference type="Proteomes" id="UP000199622">
    <property type="component" value="Unassembled WGS sequence"/>
</dbReference>
<evidence type="ECO:0000313" key="3">
    <source>
        <dbReference type="Proteomes" id="UP000199622"/>
    </source>
</evidence>
<protein>
    <submittedName>
        <fullName evidence="2">Methyltransferase domain-containing protein</fullName>
    </submittedName>
</protein>
<feature type="domain" description="Methyltransferase" evidence="1">
    <location>
        <begin position="95"/>
        <end position="208"/>
    </location>
</feature>
<dbReference type="InterPro" id="IPR029063">
    <property type="entry name" value="SAM-dependent_MTases_sf"/>
</dbReference>
<dbReference type="RefSeq" id="WP_244170695.1">
    <property type="nucleotide sequence ID" value="NZ_FNSO01000004.1"/>
</dbReference>
<dbReference type="STRING" id="208445.SAMN04489727_6455"/>
<dbReference type="GO" id="GO:0008168">
    <property type="term" value="F:methyltransferase activity"/>
    <property type="evidence" value="ECO:0007669"/>
    <property type="project" value="UniProtKB-KW"/>
</dbReference>
<dbReference type="Pfam" id="PF13847">
    <property type="entry name" value="Methyltransf_31"/>
    <property type="match status" value="1"/>
</dbReference>
<dbReference type="AlphaFoldDB" id="A0A1H4XZ14"/>
<dbReference type="Gene3D" id="3.40.50.150">
    <property type="entry name" value="Vaccinia Virus protein VP39"/>
    <property type="match status" value="1"/>
</dbReference>
<dbReference type="EMBL" id="FNSO01000004">
    <property type="protein sequence ID" value="SED10992.1"/>
    <property type="molecule type" value="Genomic_DNA"/>
</dbReference>
<dbReference type="InterPro" id="IPR025714">
    <property type="entry name" value="Methyltranfer_dom"/>
</dbReference>
<name>A0A1H4XZ14_9PSEU</name>
<gene>
    <name evidence="2" type="ORF">SAMN04489727_6455</name>
</gene>
<sequence>MKPQTPTTDAGGCCSSGEAGAGACCATEPTVVAIASVPVEIQVKARYDELAGQGASTLCCSPQAVYTDEELAGIPSWVLELSSGCGSPLDAIALEPGQTVVDFGCGAGLDLLIAARRVGPAGRVIGIDGSMNMVKTARRAAAEMGLRNIDVRVGDIRRPPVRAETVDVLLSNCVLGMFPDKPEVLGAIATVLRPGGMAVISDVVYADGTPPVDVTTGDAATADDFARCVVGMTETEYRDMVLGAGFDRVDFRSDGLVPYRDGAQVTSAMIFAHRGTGEPARPCC</sequence>
<organism evidence="2 3">
    <name type="scientific">Amycolatopsis tolypomycina</name>
    <dbReference type="NCBI Taxonomy" id="208445"/>
    <lineage>
        <taxon>Bacteria</taxon>
        <taxon>Bacillati</taxon>
        <taxon>Actinomycetota</taxon>
        <taxon>Actinomycetes</taxon>
        <taxon>Pseudonocardiales</taxon>
        <taxon>Pseudonocardiaceae</taxon>
        <taxon>Amycolatopsis</taxon>
    </lineage>
</organism>
<keyword evidence="2" id="KW-0808">Transferase</keyword>
<accession>A0A1H4XZ14</accession>
<keyword evidence="2" id="KW-0489">Methyltransferase</keyword>
<dbReference type="CDD" id="cd02440">
    <property type="entry name" value="AdoMet_MTases"/>
    <property type="match status" value="1"/>
</dbReference>